<dbReference type="SUPFAM" id="SSF69360">
    <property type="entry name" value="Cell wall binding repeat"/>
    <property type="match status" value="1"/>
</dbReference>
<proteinExistence type="predicted"/>
<reference evidence="3 4" key="1">
    <citation type="submission" date="2020-08" db="EMBL/GenBank/DDBJ databases">
        <title>Genome public.</title>
        <authorList>
            <person name="Liu C."/>
            <person name="Sun Q."/>
        </authorList>
    </citation>
    <scope>NUCLEOTIDE SEQUENCE [LARGE SCALE GENOMIC DNA]</scope>
    <source>
        <strain evidence="3 4">BX10</strain>
    </source>
</reference>
<dbReference type="PROSITE" id="PS51170">
    <property type="entry name" value="CW"/>
    <property type="match status" value="1"/>
</dbReference>
<protein>
    <recommendedName>
        <fullName evidence="5">Cell wall-binding protein</fullName>
    </recommendedName>
</protein>
<accession>A0ABR7NVE7</accession>
<organism evidence="3 4">
    <name type="scientific">Enterocloster hominis</name>
    <name type="common">ex Liu et al. 2021</name>
    <dbReference type="NCBI Taxonomy" id="2763663"/>
    <lineage>
        <taxon>Bacteria</taxon>
        <taxon>Bacillati</taxon>
        <taxon>Bacillota</taxon>
        <taxon>Clostridia</taxon>
        <taxon>Lachnospirales</taxon>
        <taxon>Lachnospiraceae</taxon>
        <taxon>Enterocloster</taxon>
    </lineage>
</organism>
<keyword evidence="4" id="KW-1185">Reference proteome</keyword>
<gene>
    <name evidence="3" type="ORF">H8708_12730</name>
</gene>
<evidence type="ECO:0000256" key="2">
    <source>
        <dbReference type="PROSITE-ProRule" id="PRU00591"/>
    </source>
</evidence>
<comment type="caution">
    <text evidence="3">The sequence shown here is derived from an EMBL/GenBank/DDBJ whole genome shotgun (WGS) entry which is preliminary data.</text>
</comment>
<evidence type="ECO:0000313" key="4">
    <source>
        <dbReference type="Proteomes" id="UP000647491"/>
    </source>
</evidence>
<keyword evidence="1" id="KW-0677">Repeat</keyword>
<dbReference type="Gene3D" id="2.10.270.10">
    <property type="entry name" value="Cholin Binding"/>
    <property type="match status" value="1"/>
</dbReference>
<dbReference type="Pfam" id="PF19127">
    <property type="entry name" value="Choline_bind_3"/>
    <property type="match status" value="1"/>
</dbReference>
<evidence type="ECO:0000313" key="3">
    <source>
        <dbReference type="EMBL" id="MBC8600083.1"/>
    </source>
</evidence>
<dbReference type="EMBL" id="JACRTJ010000027">
    <property type="protein sequence ID" value="MBC8600083.1"/>
    <property type="molecule type" value="Genomic_DNA"/>
</dbReference>
<evidence type="ECO:0008006" key="5">
    <source>
        <dbReference type="Google" id="ProtNLM"/>
    </source>
</evidence>
<dbReference type="InterPro" id="IPR018337">
    <property type="entry name" value="Cell_wall/Cho-bd_repeat"/>
</dbReference>
<sequence length="309" mass="32976">MEDENMKRLHGAAVLAAAAMFTASMGITGMADTSGAGENGSRLDGMVCMDGSVISAEDGRLHLNRRVEGGMTEVVVNLSEDTKILDAVNGFPVSVENLDDGEAVRVYTGPAMTLSLPPITNGLLVLADAPADSGFPVYAVVESLTQEPDKADGTEAAYILETAGGMKYTVSDSTVLLPYLTRNMVFATDLKKGTPILLWTDGTDGSAAEKIVIFQGEGQDAGKENADGLGFHGWKEEAGSWYYYEQGQKKTGWLCEGTDWYYLDPESGRMATGFVTVDGKTYFLKDDGRMLTEAAEFVPDANGALSLKK</sequence>
<name>A0ABR7NVE7_9FIRM</name>
<dbReference type="Proteomes" id="UP000647491">
    <property type="component" value="Unassembled WGS sequence"/>
</dbReference>
<evidence type="ECO:0000256" key="1">
    <source>
        <dbReference type="ARBA" id="ARBA00022737"/>
    </source>
</evidence>
<feature type="repeat" description="Cell wall-binding" evidence="2">
    <location>
        <begin position="271"/>
        <end position="290"/>
    </location>
</feature>